<keyword evidence="5" id="KW-1185">Reference proteome</keyword>
<evidence type="ECO:0000256" key="3">
    <source>
        <dbReference type="RuleBase" id="RU000363"/>
    </source>
</evidence>
<protein>
    <submittedName>
        <fullName evidence="4">Uncharacterized protein</fullName>
    </submittedName>
</protein>
<dbReference type="Pfam" id="PF00106">
    <property type="entry name" value="adh_short"/>
    <property type="match status" value="1"/>
</dbReference>
<dbReference type="PRINTS" id="PR00080">
    <property type="entry name" value="SDRFAMILY"/>
</dbReference>
<organism evidence="4 5">
    <name type="scientific">Cannabis sativa</name>
    <name type="common">Hemp</name>
    <name type="synonym">Marijuana</name>
    <dbReference type="NCBI Taxonomy" id="3483"/>
    <lineage>
        <taxon>Eukaryota</taxon>
        <taxon>Viridiplantae</taxon>
        <taxon>Streptophyta</taxon>
        <taxon>Embryophyta</taxon>
        <taxon>Tracheophyta</taxon>
        <taxon>Spermatophyta</taxon>
        <taxon>Magnoliopsida</taxon>
        <taxon>eudicotyledons</taxon>
        <taxon>Gunneridae</taxon>
        <taxon>Pentapetalae</taxon>
        <taxon>rosids</taxon>
        <taxon>fabids</taxon>
        <taxon>Rosales</taxon>
        <taxon>Cannabaceae</taxon>
        <taxon>Cannabis</taxon>
    </lineage>
</organism>
<dbReference type="FunFam" id="3.40.50.720:FF:000084">
    <property type="entry name" value="Short-chain dehydrogenase reductase"/>
    <property type="match status" value="1"/>
</dbReference>
<dbReference type="PANTHER" id="PTHR43180">
    <property type="entry name" value="3-OXOACYL-(ACYL-CARRIER-PROTEIN) REDUCTASE (AFU_ORTHOLOGUE AFUA_6G11210)"/>
    <property type="match status" value="1"/>
</dbReference>
<dbReference type="InterPro" id="IPR020904">
    <property type="entry name" value="Sc_DH/Rdtase_CS"/>
</dbReference>
<evidence type="ECO:0000313" key="5">
    <source>
        <dbReference type="Proteomes" id="UP000583929"/>
    </source>
</evidence>
<dbReference type="GO" id="GO:0016491">
    <property type="term" value="F:oxidoreductase activity"/>
    <property type="evidence" value="ECO:0007669"/>
    <property type="project" value="UniProtKB-KW"/>
</dbReference>
<accession>A0A7J6I870</accession>
<keyword evidence="2" id="KW-0560">Oxidoreductase</keyword>
<dbReference type="InterPro" id="IPR036291">
    <property type="entry name" value="NAD(P)-bd_dom_sf"/>
</dbReference>
<comment type="caution">
    <text evidence="4">The sequence shown here is derived from an EMBL/GenBank/DDBJ whole genome shotgun (WGS) entry which is preliminary data.</text>
</comment>
<evidence type="ECO:0000256" key="1">
    <source>
        <dbReference type="ARBA" id="ARBA00006484"/>
    </source>
</evidence>
<sequence>MASTSSLISAASRRLEGKVALITGAASGIGECTAKVFAHHGAKVVIADIQNELGHLVSQSIGQNNCIFVHCDVTDESQIKNDVDKAVETYGKFDIMLNNAGVIDEEKPRIIDNEKANFERVMSVNVTGVFLGIKHAARVMIPAKRGSIITTVSASSYIAGVNSHAYTCSKHAVVGLTKNAAVELGHFGIRVNCLSPYGVATPMAKATLKREGT</sequence>
<dbReference type="Gene3D" id="3.40.50.720">
    <property type="entry name" value="NAD(P)-binding Rossmann-like Domain"/>
    <property type="match status" value="1"/>
</dbReference>
<reference evidence="4 5" key="1">
    <citation type="journal article" date="2020" name="bioRxiv">
        <title>Sequence and annotation of 42 cannabis genomes reveals extensive copy number variation in cannabinoid synthesis and pathogen resistance genes.</title>
        <authorList>
            <person name="Mckernan K.J."/>
            <person name="Helbert Y."/>
            <person name="Kane L.T."/>
            <person name="Ebling H."/>
            <person name="Zhang L."/>
            <person name="Liu B."/>
            <person name="Eaton Z."/>
            <person name="Mclaughlin S."/>
            <person name="Kingan S."/>
            <person name="Baybayan P."/>
            <person name="Concepcion G."/>
            <person name="Jordan M."/>
            <person name="Riva A."/>
            <person name="Barbazuk W."/>
            <person name="Harkins T."/>
        </authorList>
    </citation>
    <scope>NUCLEOTIDE SEQUENCE [LARGE SCALE GENOMIC DNA]</scope>
    <source>
        <strain evidence="5">cv. Jamaican Lion 4</strain>
        <tissue evidence="4">Leaf</tissue>
    </source>
</reference>
<gene>
    <name evidence="4" type="ORF">G4B88_010312</name>
</gene>
<proteinExistence type="inferred from homology"/>
<dbReference type="PRINTS" id="PR00081">
    <property type="entry name" value="GDHRDH"/>
</dbReference>
<dbReference type="Proteomes" id="UP000583929">
    <property type="component" value="Unassembled WGS sequence"/>
</dbReference>
<dbReference type="EMBL" id="JAATIQ010000006">
    <property type="protein sequence ID" value="KAF4402860.1"/>
    <property type="molecule type" value="Genomic_DNA"/>
</dbReference>
<evidence type="ECO:0000313" key="4">
    <source>
        <dbReference type="EMBL" id="KAF4402860.1"/>
    </source>
</evidence>
<dbReference type="SUPFAM" id="SSF51735">
    <property type="entry name" value="NAD(P)-binding Rossmann-fold domains"/>
    <property type="match status" value="1"/>
</dbReference>
<dbReference type="PANTHER" id="PTHR43180:SF50">
    <property type="entry name" value="SHORT CHAIN DEHYDROGENASE"/>
    <property type="match status" value="1"/>
</dbReference>
<name>A0A7J6I870_CANSA</name>
<evidence type="ECO:0000256" key="2">
    <source>
        <dbReference type="ARBA" id="ARBA00023002"/>
    </source>
</evidence>
<comment type="similarity">
    <text evidence="1 3">Belongs to the short-chain dehydrogenases/reductases (SDR) family.</text>
</comment>
<dbReference type="InterPro" id="IPR002347">
    <property type="entry name" value="SDR_fam"/>
</dbReference>
<dbReference type="AlphaFoldDB" id="A0A7J6I870"/>
<dbReference type="PROSITE" id="PS00061">
    <property type="entry name" value="ADH_SHORT"/>
    <property type="match status" value="1"/>
</dbReference>